<evidence type="ECO:0000256" key="2">
    <source>
        <dbReference type="SAM" id="MobiDB-lite"/>
    </source>
</evidence>
<feature type="region of interest" description="Disordered" evidence="2">
    <location>
        <begin position="921"/>
        <end position="965"/>
    </location>
</feature>
<feature type="compositionally biased region" description="Low complexity" evidence="2">
    <location>
        <begin position="234"/>
        <end position="245"/>
    </location>
</feature>
<dbReference type="KEGG" id="lmat:92515559"/>
<feature type="region of interest" description="Disordered" evidence="2">
    <location>
        <begin position="570"/>
        <end position="651"/>
    </location>
</feature>
<accession>A0A836HCF0</accession>
<comment type="caution">
    <text evidence="3">The sequence shown here is derived from an EMBL/GenBank/DDBJ whole genome shotgun (WGS) entry which is preliminary data.</text>
</comment>
<feature type="region of interest" description="Disordered" evidence="2">
    <location>
        <begin position="859"/>
        <end position="902"/>
    </location>
</feature>
<dbReference type="AlphaFoldDB" id="A0A836HCF0"/>
<feature type="compositionally biased region" description="Low complexity" evidence="2">
    <location>
        <begin position="934"/>
        <end position="943"/>
    </location>
</feature>
<feature type="region of interest" description="Disordered" evidence="2">
    <location>
        <begin position="777"/>
        <end position="810"/>
    </location>
</feature>
<sequence>MPSLRAHPDTQALVVVVDAFDPLAQDTISLRAKAYALERFEMDVDVVPDSTTVDMLLADVAAALQEMKLAMCVPLQSAALASGSVLPPLALIQHAMGANGSSGAEGRHGSLILSLQDSYAAAVQYTLSHRGTRQLATAAPPPPPLRTLRIGSDYAVEGESGHLLPSTVTWSVVPQLMAAAGSIASREAALPASSITSPLCEPMQNFASAGATAEAGGTAHMPLVALPPLPRDGAPTATTASSHASSGDRLPDSEATTASFPVNSATADVSQNECSPKPSFTADSTALPLSRLPLFPRRPPSAPVVALEEVNVAAFRRLQACQERPFTCGAQRRDSSRHTSDFAAAPAVEQRQLQPTLSWAAVEAAVQTEVEGLPGEQGLVGEQMEVEAAVATGMDSGESLSEAAGGDLQSGAGRGSLGGGVTSGRSSQPQLRAQRLAAVREKTCAYRRKAAALRRATEKARQWRESVKKELREEIEALEAEEAQRSAALVERDVLRRRVVQLEAQVAAAKAAEMALLATRESAAVLPPASAKEQRASSDLRAAGGFADAQQPCVTAAVAKPALWPLSDTSASRHGGSFEHSPPLPLPLPLPQACRSAPPESGDYVNGSASAHRWSGRRVPLTAQDSTAATRPKRIALAQPEGRQRPSRSQCGLAAERSFLSPAIQAELRAALASDEEADLSMTDSHSETAGSAEAGDSHASNFDEAAEAELLPPSVRMRRRRPRATASRIAADASPELCTASPMTASAEAPSAAAIEAAVLRTAVTAASSLHTAAPYTTSPFSNQQVQESSPSSFSSTRGGSRSGDTCQAALASAAPAGAAVEELRRVAAALRRHIRDASPDPLEGQRLLERVRTLRQEIERESERSTCRGTSPRPQPKGGAARMVPAVSESGRSTTAGNGGLTDMRFASAALGHGDVTSLSADMSSGHGGSLHGPSGSGSPSRRWLHSQLSPSHCATSQSWEGR</sequence>
<dbReference type="EMBL" id="JAFEUZ010000017">
    <property type="protein sequence ID" value="KAG5481575.1"/>
    <property type="molecule type" value="Genomic_DNA"/>
</dbReference>
<proteinExistence type="predicted"/>
<feature type="region of interest" description="Disordered" evidence="2">
    <location>
        <begin position="675"/>
        <end position="730"/>
    </location>
</feature>
<feature type="coiled-coil region" evidence="1">
    <location>
        <begin position="453"/>
        <end position="512"/>
    </location>
</feature>
<evidence type="ECO:0000256" key="1">
    <source>
        <dbReference type="SAM" id="Coils"/>
    </source>
</evidence>
<keyword evidence="4" id="KW-1185">Reference proteome</keyword>
<evidence type="ECO:0000313" key="4">
    <source>
        <dbReference type="Proteomes" id="UP000673552"/>
    </source>
</evidence>
<feature type="region of interest" description="Disordered" evidence="2">
    <location>
        <begin position="225"/>
        <end position="256"/>
    </location>
</feature>
<dbReference type="GeneID" id="92515559"/>
<gene>
    <name evidence="3" type="ORF">LSCM1_05599</name>
</gene>
<feature type="compositionally biased region" description="Polar residues" evidence="2">
    <location>
        <begin position="949"/>
        <end position="965"/>
    </location>
</feature>
<feature type="region of interest" description="Disordered" evidence="2">
    <location>
        <begin position="394"/>
        <end position="430"/>
    </location>
</feature>
<reference evidence="3 4" key="1">
    <citation type="submission" date="2021-03" db="EMBL/GenBank/DDBJ databases">
        <title>Leishmania (Mundinia) martiniquensis Genome sequencing and assembly.</title>
        <authorList>
            <person name="Almutairi H."/>
            <person name="Gatherer D."/>
        </authorList>
    </citation>
    <scope>NUCLEOTIDE SEQUENCE [LARGE SCALE GENOMIC DNA]</scope>
    <source>
        <strain evidence="3">LSCM1</strain>
    </source>
</reference>
<feature type="compositionally biased region" description="Polar residues" evidence="2">
    <location>
        <begin position="777"/>
        <end position="789"/>
    </location>
</feature>
<evidence type="ECO:0000313" key="3">
    <source>
        <dbReference type="EMBL" id="KAG5481575.1"/>
    </source>
</evidence>
<name>A0A836HCF0_9TRYP</name>
<feature type="compositionally biased region" description="Low complexity" evidence="2">
    <location>
        <begin position="790"/>
        <end position="810"/>
    </location>
</feature>
<organism evidence="3 4">
    <name type="scientific">Leishmania martiniquensis</name>
    <dbReference type="NCBI Taxonomy" id="1580590"/>
    <lineage>
        <taxon>Eukaryota</taxon>
        <taxon>Discoba</taxon>
        <taxon>Euglenozoa</taxon>
        <taxon>Kinetoplastea</taxon>
        <taxon>Metakinetoplastina</taxon>
        <taxon>Trypanosomatida</taxon>
        <taxon>Trypanosomatidae</taxon>
        <taxon>Leishmaniinae</taxon>
        <taxon>Leishmania</taxon>
    </lineage>
</organism>
<dbReference type="RefSeq" id="XP_067179682.1">
    <property type="nucleotide sequence ID" value="XM_067323047.1"/>
</dbReference>
<keyword evidence="1" id="KW-0175">Coiled coil</keyword>
<protein>
    <submittedName>
        <fullName evidence="3">Uncharacterized protein</fullName>
    </submittedName>
</protein>
<dbReference type="OrthoDB" id="267730at2759"/>
<feature type="compositionally biased region" description="Basic and acidic residues" evidence="2">
    <location>
        <begin position="859"/>
        <end position="868"/>
    </location>
</feature>
<dbReference type="Proteomes" id="UP000673552">
    <property type="component" value="Chromosome 17"/>
</dbReference>
<feature type="compositionally biased region" description="Gly residues" evidence="2">
    <location>
        <begin position="412"/>
        <end position="422"/>
    </location>
</feature>